<name>A0A0K0CXD9_ANGCA</name>
<proteinExistence type="inferred from homology"/>
<sequence length="330" mass="38283">MMYKMYESQYEDLRGTVYGPHSPNFHPAQVSEALRKALKSMDTKDQVIVSTLLSHNNFQRQKILSAYEDMYERKLISDLEEETGGYFLEMALALLKPAHQYDTMNLHRSLSNRNADHSVAIEIACTRTARQLRAIHDTYLTDYKKTVDKDILIKVEGTIGRMLTMLLCKPRQDDGRKVDSSLVNTHAELLAKVTSDKIAKNTELFEEVFIGHSWKHLAAVFERVDEMRNGERDLETLIRKSKTVHSEIRLIFLTIVRVSKNMQLYFAEQLHDAMMAERPDHQTIIRVTVSRSEVFFYFIRPKNSSSTQVWRICTILNNPNSSIMKKISNF</sequence>
<dbReference type="GO" id="GO:0005886">
    <property type="term" value="C:plasma membrane"/>
    <property type="evidence" value="ECO:0007669"/>
    <property type="project" value="TreeGrafter"/>
</dbReference>
<dbReference type="GO" id="GO:0005737">
    <property type="term" value="C:cytoplasm"/>
    <property type="evidence" value="ECO:0007669"/>
    <property type="project" value="TreeGrafter"/>
</dbReference>
<dbReference type="PANTHER" id="PTHR10502">
    <property type="entry name" value="ANNEXIN"/>
    <property type="match status" value="1"/>
</dbReference>
<evidence type="ECO:0000313" key="5">
    <source>
        <dbReference type="WBParaSite" id="ACAC_0000223001-mRNA-1"/>
    </source>
</evidence>
<keyword evidence="3" id="KW-0041">Annexin</keyword>
<protein>
    <submittedName>
        <fullName evidence="5">Annexin</fullName>
    </submittedName>
</protein>
<dbReference type="InterPro" id="IPR018502">
    <property type="entry name" value="Annexin_repeat"/>
</dbReference>
<reference evidence="4" key="1">
    <citation type="submission" date="2012-09" db="EMBL/GenBank/DDBJ databases">
        <authorList>
            <person name="Martin A.A."/>
        </authorList>
    </citation>
    <scope>NUCLEOTIDE SEQUENCE</scope>
</reference>
<dbReference type="PANTHER" id="PTHR10502:SF243">
    <property type="entry name" value="ANNEXIN"/>
    <property type="match status" value="1"/>
</dbReference>
<evidence type="ECO:0000313" key="4">
    <source>
        <dbReference type="Proteomes" id="UP000035642"/>
    </source>
</evidence>
<keyword evidence="4" id="KW-1185">Reference proteome</keyword>
<keyword evidence="2" id="KW-0677">Repeat</keyword>
<dbReference type="SUPFAM" id="SSF47874">
    <property type="entry name" value="Annexin"/>
    <property type="match status" value="1"/>
</dbReference>
<evidence type="ECO:0000256" key="1">
    <source>
        <dbReference type="ARBA" id="ARBA00007831"/>
    </source>
</evidence>
<organism evidence="4 5">
    <name type="scientific">Angiostrongylus cantonensis</name>
    <name type="common">Rat lungworm</name>
    <dbReference type="NCBI Taxonomy" id="6313"/>
    <lineage>
        <taxon>Eukaryota</taxon>
        <taxon>Metazoa</taxon>
        <taxon>Ecdysozoa</taxon>
        <taxon>Nematoda</taxon>
        <taxon>Chromadorea</taxon>
        <taxon>Rhabditida</taxon>
        <taxon>Rhabditina</taxon>
        <taxon>Rhabditomorpha</taxon>
        <taxon>Strongyloidea</taxon>
        <taxon>Metastrongylidae</taxon>
        <taxon>Angiostrongylus</taxon>
    </lineage>
</organism>
<evidence type="ECO:0000256" key="3">
    <source>
        <dbReference type="ARBA" id="ARBA00023216"/>
    </source>
</evidence>
<dbReference type="InterPro" id="IPR001464">
    <property type="entry name" value="Annexin"/>
</dbReference>
<dbReference type="Gene3D" id="1.10.220.10">
    <property type="entry name" value="Annexin"/>
    <property type="match status" value="2"/>
</dbReference>
<dbReference type="PROSITE" id="PS51897">
    <property type="entry name" value="ANNEXIN_2"/>
    <property type="match status" value="1"/>
</dbReference>
<dbReference type="AlphaFoldDB" id="A0A0K0CXD9"/>
<dbReference type="GO" id="GO:0005634">
    <property type="term" value="C:nucleus"/>
    <property type="evidence" value="ECO:0007669"/>
    <property type="project" value="TreeGrafter"/>
</dbReference>
<dbReference type="GO" id="GO:0001786">
    <property type="term" value="F:phosphatidylserine binding"/>
    <property type="evidence" value="ECO:0007669"/>
    <property type="project" value="TreeGrafter"/>
</dbReference>
<dbReference type="PRINTS" id="PR00196">
    <property type="entry name" value="ANNEXIN"/>
</dbReference>
<dbReference type="GO" id="GO:0012506">
    <property type="term" value="C:vesicle membrane"/>
    <property type="evidence" value="ECO:0007669"/>
    <property type="project" value="TreeGrafter"/>
</dbReference>
<dbReference type="Pfam" id="PF00191">
    <property type="entry name" value="Annexin"/>
    <property type="match status" value="2"/>
</dbReference>
<dbReference type="WBParaSite" id="ACAC_0000223001-mRNA-1">
    <property type="protein sequence ID" value="ACAC_0000223001-mRNA-1"/>
    <property type="gene ID" value="ACAC_0000223001"/>
</dbReference>
<reference evidence="5" key="2">
    <citation type="submission" date="2017-02" db="UniProtKB">
        <authorList>
            <consortium name="WormBaseParasite"/>
        </authorList>
    </citation>
    <scope>IDENTIFICATION</scope>
</reference>
<dbReference type="STRING" id="6313.A0A0K0CXD9"/>
<dbReference type="InterPro" id="IPR037104">
    <property type="entry name" value="Annexin_sf"/>
</dbReference>
<dbReference type="Proteomes" id="UP000035642">
    <property type="component" value="Unassembled WGS sequence"/>
</dbReference>
<dbReference type="GO" id="GO:0005509">
    <property type="term" value="F:calcium ion binding"/>
    <property type="evidence" value="ECO:0007669"/>
    <property type="project" value="InterPro"/>
</dbReference>
<evidence type="ECO:0000256" key="2">
    <source>
        <dbReference type="ARBA" id="ARBA00022737"/>
    </source>
</evidence>
<accession>A0A0K0CXD9</accession>
<dbReference type="GO" id="GO:0005544">
    <property type="term" value="F:calcium-dependent phospholipid binding"/>
    <property type="evidence" value="ECO:0007669"/>
    <property type="project" value="InterPro"/>
</dbReference>
<dbReference type="SMART" id="SM00335">
    <property type="entry name" value="ANX"/>
    <property type="match status" value="2"/>
</dbReference>
<comment type="similarity">
    <text evidence="1">Belongs to the annexin family.</text>
</comment>